<feature type="compositionally biased region" description="Basic and acidic residues" evidence="1">
    <location>
        <begin position="17"/>
        <end position="27"/>
    </location>
</feature>
<dbReference type="PANTHER" id="PTHR32063">
    <property type="match status" value="1"/>
</dbReference>
<dbReference type="Pfam" id="PF00873">
    <property type="entry name" value="ACR_tran"/>
    <property type="match status" value="1"/>
</dbReference>
<dbReference type="AlphaFoldDB" id="A0A8H2JSK6"/>
<feature type="transmembrane region" description="Helical" evidence="2">
    <location>
        <begin position="44"/>
        <end position="64"/>
    </location>
</feature>
<dbReference type="InterPro" id="IPR001036">
    <property type="entry name" value="Acrflvin-R"/>
</dbReference>
<dbReference type="GO" id="GO:0042910">
    <property type="term" value="F:xenobiotic transmembrane transporter activity"/>
    <property type="evidence" value="ECO:0007669"/>
    <property type="project" value="TreeGrafter"/>
</dbReference>
<feature type="transmembrane region" description="Helical" evidence="2">
    <location>
        <begin position="957"/>
        <end position="982"/>
    </location>
</feature>
<feature type="transmembrane region" description="Helical" evidence="2">
    <location>
        <begin position="931"/>
        <end position="951"/>
    </location>
</feature>
<feature type="transmembrane region" description="Helical" evidence="2">
    <location>
        <begin position="411"/>
        <end position="429"/>
    </location>
</feature>
<dbReference type="SUPFAM" id="SSF82866">
    <property type="entry name" value="Multidrug efflux transporter AcrB transmembrane domain"/>
    <property type="match status" value="2"/>
</dbReference>
<feature type="transmembrane region" description="Helical" evidence="2">
    <location>
        <begin position="460"/>
        <end position="480"/>
    </location>
</feature>
<keyword evidence="4" id="KW-1185">Reference proteome</keyword>
<evidence type="ECO:0000256" key="2">
    <source>
        <dbReference type="SAM" id="Phobius"/>
    </source>
</evidence>
<proteinExistence type="predicted"/>
<dbReference type="SUPFAM" id="SSF82693">
    <property type="entry name" value="Multidrug efflux transporter AcrB pore domain, PN1, PN2, PC1 and PC2 subdomains"/>
    <property type="match status" value="1"/>
</dbReference>
<comment type="caution">
    <text evidence="3">The sequence shown here is derived from an EMBL/GenBank/DDBJ whole genome shotgun (WGS) entry which is preliminary data.</text>
</comment>
<dbReference type="OrthoDB" id="5287122at2"/>
<dbReference type="SUPFAM" id="SSF82714">
    <property type="entry name" value="Multidrug efflux transporter AcrB TolC docking domain, DN and DC subdomains"/>
    <property type="match status" value="2"/>
</dbReference>
<dbReference type="Gene3D" id="3.30.70.1440">
    <property type="entry name" value="Multidrug efflux transporter AcrB pore domain"/>
    <property type="match status" value="1"/>
</dbReference>
<dbReference type="PANTHER" id="PTHR32063:SF33">
    <property type="entry name" value="RND SUPERFAMILY EFFLUX PUMP PERMEASE COMPONENT"/>
    <property type="match status" value="1"/>
</dbReference>
<dbReference type="RefSeq" id="WP_138620285.1">
    <property type="nucleotide sequence ID" value="NZ_SZVP01000001.1"/>
</dbReference>
<feature type="transmembrane region" description="Helical" evidence="2">
    <location>
        <begin position="492"/>
        <end position="511"/>
    </location>
</feature>
<evidence type="ECO:0000313" key="4">
    <source>
        <dbReference type="Proteomes" id="UP000307702"/>
    </source>
</evidence>
<keyword evidence="2" id="KW-1133">Transmembrane helix</keyword>
<gene>
    <name evidence="3" type="ORF">FCS21_01940</name>
</gene>
<evidence type="ECO:0000256" key="1">
    <source>
        <dbReference type="SAM" id="MobiDB-lite"/>
    </source>
</evidence>
<dbReference type="GO" id="GO:0005886">
    <property type="term" value="C:plasma membrane"/>
    <property type="evidence" value="ECO:0007669"/>
    <property type="project" value="TreeGrafter"/>
</dbReference>
<name>A0A8H2JSK6_9GAMM</name>
<feature type="transmembrane region" description="Helical" evidence="2">
    <location>
        <begin position="370"/>
        <end position="391"/>
    </location>
</feature>
<feature type="transmembrane region" description="Helical" evidence="2">
    <location>
        <begin position="906"/>
        <end position="924"/>
    </location>
</feature>
<accession>A0A8H2JSK6</accession>
<dbReference type="Gene3D" id="3.30.70.1430">
    <property type="entry name" value="Multidrug efflux transporter AcrB pore domain"/>
    <property type="match status" value="2"/>
</dbReference>
<protein>
    <submittedName>
        <fullName evidence="3">Efflux RND transporter permease subunit</fullName>
    </submittedName>
</protein>
<feature type="region of interest" description="Disordered" evidence="1">
    <location>
        <begin position="1"/>
        <end position="27"/>
    </location>
</feature>
<feature type="transmembrane region" description="Helical" evidence="2">
    <location>
        <begin position="1003"/>
        <end position="1023"/>
    </location>
</feature>
<feature type="transmembrane region" description="Helical" evidence="2">
    <location>
        <begin position="1029"/>
        <end position="1061"/>
    </location>
</feature>
<dbReference type="Gene3D" id="3.30.2090.10">
    <property type="entry name" value="Multidrug efflux transporter AcrB TolC docking domain, DN and DC subdomains"/>
    <property type="match status" value="2"/>
</dbReference>
<feature type="transmembrane region" description="Helical" evidence="2">
    <location>
        <begin position="560"/>
        <end position="586"/>
    </location>
</feature>
<dbReference type="Gene3D" id="3.30.70.1320">
    <property type="entry name" value="Multidrug efflux transporter AcrB pore domain like"/>
    <property type="match status" value="1"/>
</dbReference>
<dbReference type="EMBL" id="SZVP01000001">
    <property type="protein sequence ID" value="TMM47753.1"/>
    <property type="molecule type" value="Genomic_DNA"/>
</dbReference>
<feature type="compositionally biased region" description="Polar residues" evidence="1">
    <location>
        <begin position="1"/>
        <end position="16"/>
    </location>
</feature>
<evidence type="ECO:0000313" key="3">
    <source>
        <dbReference type="EMBL" id="TMM47753.1"/>
    </source>
</evidence>
<keyword evidence="2" id="KW-0472">Membrane</keyword>
<keyword evidence="2" id="KW-0812">Transmembrane</keyword>
<sequence>MSPDDQVTNKPSASKSNENDNASKPHSDINTHTGLIAWFARNSVAANLLMIFILVGGGLTISSINKQMFPQVKINWISYTAPYPGAAPQEVEEGITIKIEEALETVQGLKRVITYSNRNFSNGWFEVDLDYDPQLVLEEVKSAIDSISSFPDGMERIKIEREKFRQEVMYISLYGDLTHVELKELGRKVHDEVQQLPLINISELYSGLSYEISIEVSKDKLREYNLNFNDVANAVRGYSRNMSAGQIRAENGYINLRVENQAYRGYQFEQIPVVTLADGTRVLLGELATVIDGFEEGLQYSKFNGKNSITIFIGAADNQSITDVADIVNKFVEETSAQLPQGVKLETWVDMTYYLEGRLTMMMDNMKSGAVLVFIMLALFLRVRLAFWVMMGLPVCFLGTLLVMPMEFVNVTINITSLFAFILVLGIVVDDAIVMGESAHEEIERHGHSTDNVIRGVKRVAMPATFGVLTTIAVFIPFVLGDGPESAFGKSIGFVVIFCLIFSLIESKLILPAHLVNMKIKEFNPKNPLDRARAWIDKSLQRFIENVYRPYLQVFLHYRYAVLMFFISVMLISAGLFGGGIVRFVGQPKIPHDFPRITVEMNVDASEKSTLNTLLNIQAVINQVDTEIIAEQGKTEQGREVQGQSMISDMQVEIRSRTEGQIMVKLVDPELRVMDTFALADRWRKAIPNYPGVKSLTISDNLFGGGRDDGDIAFRLESQNDAQLLLAAKELKAKLNTLKGVGDVNDSRQTSAKEVQFELKPLAYSMGLTLADIASQVGYSFYGLEAQRILRDSEEIKVMVRYPLAERSSVGHVDDVMIQAPNGAELPLSELAEIILTDGVTRIRRENGNRTINVWASVDADQVEPFEVTKEIRDNFVPQLLRKYPLVKSEVTGRIQEEMESASEQFRDFIISLMVIFSLLAIPLKSYSQAAMIMIVIPFGVIGSVLGHLLLGMDLNTFSIFGILAAAGVVVNDSLVMVDYVNNARKRGESLKYAVVHAGTKRFRAIMLTSITTFVGLVPIVFFETSMQALIVIPMAVSLSFGVLFATVVTLVLIPSLYMIIEDIKTLFSRHKKQRHQADKINTTRLPTSQ</sequence>
<dbReference type="PRINTS" id="PR00702">
    <property type="entry name" value="ACRIFLAVINRP"/>
</dbReference>
<dbReference type="Gene3D" id="1.20.1640.10">
    <property type="entry name" value="Multidrug efflux transporter AcrB transmembrane domain"/>
    <property type="match status" value="2"/>
</dbReference>
<organism evidence="3 4">
    <name type="scientific">Colwellia ponticola</name>
    <dbReference type="NCBI Taxonomy" id="2304625"/>
    <lineage>
        <taxon>Bacteria</taxon>
        <taxon>Pseudomonadati</taxon>
        <taxon>Pseudomonadota</taxon>
        <taxon>Gammaproteobacteria</taxon>
        <taxon>Alteromonadales</taxon>
        <taxon>Colwelliaceae</taxon>
        <taxon>Colwellia</taxon>
    </lineage>
</organism>
<dbReference type="Proteomes" id="UP000307702">
    <property type="component" value="Unassembled WGS sequence"/>
</dbReference>
<dbReference type="InterPro" id="IPR027463">
    <property type="entry name" value="AcrB_DN_DC_subdom"/>
</dbReference>
<reference evidence="3 4" key="1">
    <citation type="submission" date="2019-05" db="EMBL/GenBank/DDBJ databases">
        <title>Colwellia ponticola sp. nov., isolated from seawater.</title>
        <authorList>
            <person name="Yoon J.-H."/>
        </authorList>
    </citation>
    <scope>NUCLEOTIDE SEQUENCE [LARGE SCALE GENOMIC DNA]</scope>
    <source>
        <strain evidence="3 4">OISW-25</strain>
    </source>
</reference>